<feature type="transmembrane region" description="Helical" evidence="1">
    <location>
        <begin position="64"/>
        <end position="84"/>
    </location>
</feature>
<evidence type="ECO:0000256" key="1">
    <source>
        <dbReference type="SAM" id="Phobius"/>
    </source>
</evidence>
<dbReference type="EMBL" id="FNBW01000002">
    <property type="protein sequence ID" value="SDF29510.1"/>
    <property type="molecule type" value="Genomic_DNA"/>
</dbReference>
<dbReference type="Gene3D" id="1.20.1260.10">
    <property type="match status" value="1"/>
</dbReference>
<organism evidence="3 4">
    <name type="scientific">Thalassobaculum litoreum DSM 18839</name>
    <dbReference type="NCBI Taxonomy" id="1123362"/>
    <lineage>
        <taxon>Bacteria</taxon>
        <taxon>Pseudomonadati</taxon>
        <taxon>Pseudomonadota</taxon>
        <taxon>Alphaproteobacteria</taxon>
        <taxon>Rhodospirillales</taxon>
        <taxon>Thalassobaculaceae</taxon>
        <taxon>Thalassobaculum</taxon>
    </lineage>
</organism>
<dbReference type="Pfam" id="PF03713">
    <property type="entry name" value="DUF305"/>
    <property type="match status" value="1"/>
</dbReference>
<accession>A0A8G2BGR2</accession>
<protein>
    <recommendedName>
        <fullName evidence="2">DUF305 domain-containing protein</fullName>
    </recommendedName>
</protein>
<gene>
    <name evidence="3" type="ORF">SAMN05660686_00934</name>
</gene>
<dbReference type="InterPro" id="IPR012347">
    <property type="entry name" value="Ferritin-like"/>
</dbReference>
<feature type="domain" description="DUF305" evidence="2">
    <location>
        <begin position="92"/>
        <end position="163"/>
    </location>
</feature>
<keyword evidence="4" id="KW-1185">Reference proteome</keyword>
<dbReference type="RefSeq" id="WP_093148499.1">
    <property type="nucleotide sequence ID" value="NZ_FNBW01000002.1"/>
</dbReference>
<name>A0A8G2BGR2_9PROT</name>
<feature type="transmembrane region" description="Helical" evidence="1">
    <location>
        <begin position="6"/>
        <end position="27"/>
    </location>
</feature>
<feature type="transmembrane region" description="Helical" evidence="1">
    <location>
        <begin position="39"/>
        <end position="58"/>
    </location>
</feature>
<dbReference type="OrthoDB" id="517560at2"/>
<evidence type="ECO:0000313" key="3">
    <source>
        <dbReference type="EMBL" id="SDF29510.1"/>
    </source>
</evidence>
<reference evidence="3 4" key="1">
    <citation type="submission" date="2016-10" db="EMBL/GenBank/DDBJ databases">
        <authorList>
            <person name="Varghese N."/>
            <person name="Submissions S."/>
        </authorList>
    </citation>
    <scope>NUCLEOTIDE SEQUENCE [LARGE SCALE GENOMIC DNA]</scope>
    <source>
        <strain evidence="3 4">DSM 18839</strain>
    </source>
</reference>
<evidence type="ECO:0000259" key="2">
    <source>
        <dbReference type="Pfam" id="PF03713"/>
    </source>
</evidence>
<evidence type="ECO:0000313" key="4">
    <source>
        <dbReference type="Proteomes" id="UP000198615"/>
    </source>
</evidence>
<comment type="caution">
    <text evidence="3">The sequence shown here is derived from an EMBL/GenBank/DDBJ whole genome shotgun (WGS) entry which is preliminary data.</text>
</comment>
<keyword evidence="1" id="KW-1133">Transmembrane helix</keyword>
<sequence>MKYRRFFAMIATSTVVMLGLMYLNTYLFSHVFWSETRAYMAILMGATMAIVMLAFMLSMYTNRAANAAIFIGAALLFGGSLWLVRGQATVQDRSYMSAMIPHHSIAIMTSTRAGISDPRVRKLADEIIFAQDKEIAEMRYLISDIDRNGDGTEADPAPATIVSLEEALSTAEVSVLDPEFMRDEEMGQLFAGQPDCIFTYTPDSHSVLAVGNQQGSAAALLKISGDLVRLSPDARSTANAPVLSAPGITLRVSGRDGGELASEGPGEPVEADLVLNLERGLTAGYSGYYTCRG</sequence>
<dbReference type="Proteomes" id="UP000198615">
    <property type="component" value="Unassembled WGS sequence"/>
</dbReference>
<keyword evidence="1" id="KW-0472">Membrane</keyword>
<dbReference type="AlphaFoldDB" id="A0A8G2BGR2"/>
<proteinExistence type="predicted"/>
<keyword evidence="1" id="KW-0812">Transmembrane</keyword>
<dbReference type="InterPro" id="IPR005183">
    <property type="entry name" value="DUF305_CopM-like"/>
</dbReference>